<reference evidence="1" key="1">
    <citation type="submission" date="2021-05" db="EMBL/GenBank/DDBJ databases">
        <authorList>
            <person name="Alioto T."/>
            <person name="Alioto T."/>
            <person name="Gomez Garrido J."/>
        </authorList>
    </citation>
    <scope>NUCLEOTIDE SEQUENCE</scope>
</reference>
<protein>
    <submittedName>
        <fullName evidence="1">Uncharacterized protein</fullName>
    </submittedName>
</protein>
<organism evidence="1">
    <name type="scientific">Cacopsylla melanoneura</name>
    <dbReference type="NCBI Taxonomy" id="428564"/>
    <lineage>
        <taxon>Eukaryota</taxon>
        <taxon>Metazoa</taxon>
        <taxon>Ecdysozoa</taxon>
        <taxon>Arthropoda</taxon>
        <taxon>Hexapoda</taxon>
        <taxon>Insecta</taxon>
        <taxon>Pterygota</taxon>
        <taxon>Neoptera</taxon>
        <taxon>Paraneoptera</taxon>
        <taxon>Hemiptera</taxon>
        <taxon>Sternorrhyncha</taxon>
        <taxon>Psylloidea</taxon>
        <taxon>Psyllidae</taxon>
        <taxon>Psyllinae</taxon>
        <taxon>Cacopsylla</taxon>
    </lineage>
</organism>
<evidence type="ECO:0000313" key="1">
    <source>
        <dbReference type="EMBL" id="CAG6740330.1"/>
    </source>
</evidence>
<accession>A0A8D8Z3R1</accession>
<proteinExistence type="predicted"/>
<sequence length="124" mass="13798">MIPNSDYHSPSQTGLVLSSSKKSYESYSSTLRTFFSVASFICFCAFSLRLPNSWVAVLLKEWTKSDSLLRISSAGDRVMLREEAVVVGSSAEVVGTIRTAKIRTPKNITVRRDAIFNKDKKISN</sequence>
<dbReference type="EMBL" id="HBUF01418366">
    <property type="protein sequence ID" value="CAG6740330.1"/>
    <property type="molecule type" value="Transcribed_RNA"/>
</dbReference>
<name>A0A8D8Z3R1_9HEMI</name>
<dbReference type="AlphaFoldDB" id="A0A8D8Z3R1"/>